<evidence type="ECO:0000256" key="1">
    <source>
        <dbReference type="SAM" id="MobiDB-lite"/>
    </source>
</evidence>
<dbReference type="KEGG" id="hoh:Hoch_0936"/>
<keyword evidence="3" id="KW-1185">Reference proteome</keyword>
<sequence length="118" mass="12155">MKGENTGADAEGQANATGGGEAVPEATGQSTNPQAQADAGADAVHIEATSVRTENGAIVVTGRLFRHGGSNGRPHRFSGEPGKQPPRPTRDVAAAHRHRQRPASRGSSRHDPHGGRLA</sequence>
<dbReference type="AlphaFoldDB" id="D0LPH8"/>
<name>D0LPH8_HALO1</name>
<evidence type="ECO:0000313" key="3">
    <source>
        <dbReference type="Proteomes" id="UP000001880"/>
    </source>
</evidence>
<accession>D0LPH8</accession>
<gene>
    <name evidence="2" type="ordered locus">Hoch_0936</name>
</gene>
<reference evidence="2 3" key="1">
    <citation type="journal article" date="2010" name="Stand. Genomic Sci.">
        <title>Complete genome sequence of Haliangium ochraceum type strain (SMP-2).</title>
        <authorList>
            <consortium name="US DOE Joint Genome Institute (JGI-PGF)"/>
            <person name="Ivanova N."/>
            <person name="Daum C."/>
            <person name="Lang E."/>
            <person name="Abt B."/>
            <person name="Kopitz M."/>
            <person name="Saunders E."/>
            <person name="Lapidus A."/>
            <person name="Lucas S."/>
            <person name="Glavina Del Rio T."/>
            <person name="Nolan M."/>
            <person name="Tice H."/>
            <person name="Copeland A."/>
            <person name="Cheng J.F."/>
            <person name="Chen F."/>
            <person name="Bruce D."/>
            <person name="Goodwin L."/>
            <person name="Pitluck S."/>
            <person name="Mavromatis K."/>
            <person name="Pati A."/>
            <person name="Mikhailova N."/>
            <person name="Chen A."/>
            <person name="Palaniappan K."/>
            <person name="Land M."/>
            <person name="Hauser L."/>
            <person name="Chang Y.J."/>
            <person name="Jeffries C.D."/>
            <person name="Detter J.C."/>
            <person name="Brettin T."/>
            <person name="Rohde M."/>
            <person name="Goker M."/>
            <person name="Bristow J."/>
            <person name="Markowitz V."/>
            <person name="Eisen J.A."/>
            <person name="Hugenholtz P."/>
            <person name="Kyrpides N.C."/>
            <person name="Klenk H.P."/>
        </authorList>
    </citation>
    <scope>NUCLEOTIDE SEQUENCE [LARGE SCALE GENOMIC DNA]</scope>
    <source>
        <strain evidence="3">DSM 14365 / CIP 107738 / JCM 11303 / AJ 13395 / SMP-2</strain>
    </source>
</reference>
<feature type="region of interest" description="Disordered" evidence="1">
    <location>
        <begin position="1"/>
        <end position="118"/>
    </location>
</feature>
<proteinExistence type="predicted"/>
<dbReference type="HOGENOM" id="CLU_2069840_0_0_7"/>
<organism evidence="2 3">
    <name type="scientific">Haliangium ochraceum (strain DSM 14365 / JCM 11303 / SMP-2)</name>
    <dbReference type="NCBI Taxonomy" id="502025"/>
    <lineage>
        <taxon>Bacteria</taxon>
        <taxon>Pseudomonadati</taxon>
        <taxon>Myxococcota</taxon>
        <taxon>Polyangia</taxon>
        <taxon>Haliangiales</taxon>
        <taxon>Kofleriaceae</taxon>
        <taxon>Haliangium</taxon>
    </lineage>
</organism>
<feature type="compositionally biased region" description="Basic and acidic residues" evidence="1">
    <location>
        <begin position="108"/>
        <end position="118"/>
    </location>
</feature>
<dbReference type="Proteomes" id="UP000001880">
    <property type="component" value="Chromosome"/>
</dbReference>
<protein>
    <submittedName>
        <fullName evidence="2">Uncharacterized protein</fullName>
    </submittedName>
</protein>
<evidence type="ECO:0000313" key="2">
    <source>
        <dbReference type="EMBL" id="ACY13543.1"/>
    </source>
</evidence>
<dbReference type="EMBL" id="CP001804">
    <property type="protein sequence ID" value="ACY13543.1"/>
    <property type="molecule type" value="Genomic_DNA"/>
</dbReference>